<dbReference type="PANTHER" id="PTHR42711:SF18">
    <property type="entry name" value="ABC TRANSPORTER, ATP-BINDING PROTEIN"/>
    <property type="match status" value="1"/>
</dbReference>
<dbReference type="GO" id="GO:0046677">
    <property type="term" value="P:response to antibiotic"/>
    <property type="evidence" value="ECO:0007669"/>
    <property type="project" value="UniProtKB-KW"/>
</dbReference>
<dbReference type="Pfam" id="PF00005">
    <property type="entry name" value="ABC_tran"/>
    <property type="match status" value="1"/>
</dbReference>
<accession>A0A1Q8VM44</accession>
<dbReference type="GO" id="GO:0005524">
    <property type="term" value="F:ATP binding"/>
    <property type="evidence" value="ECO:0007669"/>
    <property type="project" value="UniProtKB-KW"/>
</dbReference>
<reference evidence="7 8" key="1">
    <citation type="submission" date="2016-12" db="EMBL/GenBank/DDBJ databases">
        <title>Genomic comparison of strains in the 'Actinomyces naeslundii' group.</title>
        <authorList>
            <person name="Mughal S.R."/>
            <person name="Do T."/>
            <person name="Gilbert S.C."/>
            <person name="Witherden E.A."/>
            <person name="Didelot X."/>
            <person name="Beighton D."/>
        </authorList>
    </citation>
    <scope>NUCLEOTIDE SEQUENCE [LARGE SCALE GENOMIC DNA]</scope>
    <source>
        <strain evidence="7 8">R21091</strain>
    </source>
</reference>
<evidence type="ECO:0000313" key="7">
    <source>
        <dbReference type="EMBL" id="OLO49148.1"/>
    </source>
</evidence>
<keyword evidence="5" id="KW-0046">Antibiotic resistance</keyword>
<dbReference type="Gene3D" id="3.40.50.300">
    <property type="entry name" value="P-loop containing nucleotide triphosphate hydrolases"/>
    <property type="match status" value="1"/>
</dbReference>
<dbReference type="InterPro" id="IPR027417">
    <property type="entry name" value="P-loop_NTPase"/>
</dbReference>
<proteinExistence type="predicted"/>
<dbReference type="PROSITE" id="PS50893">
    <property type="entry name" value="ABC_TRANSPORTER_2"/>
    <property type="match status" value="1"/>
</dbReference>
<dbReference type="SMART" id="SM00382">
    <property type="entry name" value="AAA"/>
    <property type="match status" value="1"/>
</dbReference>
<evidence type="ECO:0000256" key="3">
    <source>
        <dbReference type="ARBA" id="ARBA00022741"/>
    </source>
</evidence>
<evidence type="ECO:0000259" key="6">
    <source>
        <dbReference type="PROSITE" id="PS50893"/>
    </source>
</evidence>
<evidence type="ECO:0000256" key="4">
    <source>
        <dbReference type="ARBA" id="ARBA00022840"/>
    </source>
</evidence>
<dbReference type="InterPro" id="IPR050763">
    <property type="entry name" value="ABC_transporter_ATP-binding"/>
</dbReference>
<keyword evidence="2" id="KW-0813">Transport</keyword>
<dbReference type="SUPFAM" id="SSF52540">
    <property type="entry name" value="P-loop containing nucleoside triphosphate hydrolases"/>
    <property type="match status" value="1"/>
</dbReference>
<evidence type="ECO:0000256" key="2">
    <source>
        <dbReference type="ARBA" id="ARBA00022448"/>
    </source>
</evidence>
<dbReference type="GO" id="GO:0016887">
    <property type="term" value="F:ATP hydrolysis activity"/>
    <property type="evidence" value="ECO:0007669"/>
    <property type="project" value="InterPro"/>
</dbReference>
<keyword evidence="4 7" id="KW-0067">ATP-binding</keyword>
<organism evidence="7 8">
    <name type="scientific">Actinomyces oris</name>
    <dbReference type="NCBI Taxonomy" id="544580"/>
    <lineage>
        <taxon>Bacteria</taxon>
        <taxon>Bacillati</taxon>
        <taxon>Actinomycetota</taxon>
        <taxon>Actinomycetes</taxon>
        <taxon>Actinomycetales</taxon>
        <taxon>Actinomycetaceae</taxon>
        <taxon>Actinomyces</taxon>
    </lineage>
</organism>
<dbReference type="PANTHER" id="PTHR42711">
    <property type="entry name" value="ABC TRANSPORTER ATP-BINDING PROTEIN"/>
    <property type="match status" value="1"/>
</dbReference>
<dbReference type="InterPro" id="IPR003439">
    <property type="entry name" value="ABC_transporter-like_ATP-bd"/>
</dbReference>
<gene>
    <name evidence="7" type="ORF">BKH31_00955</name>
</gene>
<dbReference type="GO" id="GO:0005886">
    <property type="term" value="C:plasma membrane"/>
    <property type="evidence" value="ECO:0007669"/>
    <property type="project" value="UniProtKB-SubCell"/>
</dbReference>
<dbReference type="RefSeq" id="WP_075410660.1">
    <property type="nucleotide sequence ID" value="NZ_MSKK01000002.1"/>
</dbReference>
<keyword evidence="3" id="KW-0547">Nucleotide-binding</keyword>
<dbReference type="InterPro" id="IPR003593">
    <property type="entry name" value="AAA+_ATPase"/>
</dbReference>
<name>A0A1Q8VM44_9ACTO</name>
<evidence type="ECO:0000256" key="5">
    <source>
        <dbReference type="ARBA" id="ARBA00023251"/>
    </source>
</evidence>
<feature type="domain" description="ABC transporter" evidence="6">
    <location>
        <begin position="5"/>
        <end position="233"/>
    </location>
</feature>
<comment type="caution">
    <text evidence="7">The sequence shown here is derived from an EMBL/GenBank/DDBJ whole genome shotgun (WGS) entry which is preliminary data.</text>
</comment>
<dbReference type="AlphaFoldDB" id="A0A1Q8VM44"/>
<sequence length="283" mass="30580">MPEAIAARGLSFTYRGSARPALDDVGLSVAAGEIIGLLGPSGAGKSTLQRVLTGLLTGYRGSARVLGREIADWGREVYERIGVAFETPVAFGHLTLRENLDYTARLYRGPARDPEGLLAAVDLADDAGLRAAHMSKGMGVRFNVARALLHGPELVFLDEPTSGLDPVRARRMEDLIAAERARGCTVVVTTHDMTLAHRTCDRVGFIIDGRLVEFGAPGELCRRYGRREVRVTWDGGGGVYPLDGLADDASFHEALRTRRVRALHSREADLAEVFASVTGRELS</sequence>
<evidence type="ECO:0000256" key="1">
    <source>
        <dbReference type="ARBA" id="ARBA00004202"/>
    </source>
</evidence>
<dbReference type="Proteomes" id="UP000186471">
    <property type="component" value="Unassembled WGS sequence"/>
</dbReference>
<evidence type="ECO:0000313" key="8">
    <source>
        <dbReference type="Proteomes" id="UP000186471"/>
    </source>
</evidence>
<dbReference type="CDD" id="cd03230">
    <property type="entry name" value="ABC_DR_subfamily_A"/>
    <property type="match status" value="1"/>
</dbReference>
<dbReference type="EMBL" id="MSKK01000002">
    <property type="protein sequence ID" value="OLO49148.1"/>
    <property type="molecule type" value="Genomic_DNA"/>
</dbReference>
<protein>
    <submittedName>
        <fullName evidence="7">ATP-binding protein</fullName>
    </submittedName>
</protein>
<comment type="subcellular location">
    <subcellularLocation>
        <location evidence="1">Cell membrane</location>
        <topology evidence="1">Peripheral membrane protein</topology>
    </subcellularLocation>
</comment>